<dbReference type="RefSeq" id="YP_009333326.1">
    <property type="nucleotide sequence ID" value="NC_032490.1"/>
</dbReference>
<evidence type="ECO:0000256" key="1">
    <source>
        <dbReference type="SAM" id="MobiDB-lite"/>
    </source>
</evidence>
<evidence type="ECO:0000313" key="3">
    <source>
        <dbReference type="EMBL" id="APG77310.1"/>
    </source>
</evidence>
<keyword evidence="2" id="KW-0812">Transmembrane</keyword>
<protein>
    <submittedName>
        <fullName evidence="3">Uncharacterized protein</fullName>
    </submittedName>
</protein>
<feature type="transmembrane region" description="Helical" evidence="2">
    <location>
        <begin position="78"/>
        <end position="100"/>
    </location>
</feature>
<evidence type="ECO:0000313" key="4">
    <source>
        <dbReference type="Proteomes" id="UP000203544"/>
    </source>
</evidence>
<keyword evidence="2" id="KW-0472">Membrane</keyword>
<sequence>MNGCVDLTVRTTGEFCYFIARELCTLYLDNNKEEAILVDPKVIYSTFTNKKGYYHNGQFQTASCALHSGCNGLLAGTIGALIALGVTAILGAIITTIICVHKRRSNRSDNRTPTSNIPREQSTRRGIPDGQFCYSECKNPKCGGLHIPRDWRNNLWH</sequence>
<dbReference type="Proteomes" id="UP000203544">
    <property type="component" value="Segment"/>
</dbReference>
<proteinExistence type="predicted"/>
<organism evidence="3 4">
    <name type="scientific">Beihai hermit crab virus 4</name>
    <dbReference type="NCBI Taxonomy" id="1922391"/>
    <lineage>
        <taxon>Viruses</taxon>
        <taxon>Riboviria</taxon>
        <taxon>Orthornavirae</taxon>
        <taxon>Pisuviricota</taxon>
        <taxon>Pisoniviricetes</taxon>
        <taxon>Nidovirales</taxon>
        <taxon>Ronidovirineae</taxon>
        <taxon>Euroniviridae</taxon>
        <taxon>Ceronivirinae</taxon>
        <taxon>Paguronivirus</taxon>
        <taxon>Behecravirus</taxon>
        <taxon>Paguronivirus eremitae</taxon>
        <taxon>Paguronivirus 1</taxon>
    </lineage>
</organism>
<accession>A0A1L3KIT9</accession>
<dbReference type="KEGG" id="vg:30745585"/>
<keyword evidence="2" id="KW-1133">Transmembrane helix</keyword>
<dbReference type="EMBL" id="KX883627">
    <property type="protein sequence ID" value="APG77310.1"/>
    <property type="molecule type" value="Genomic_RNA"/>
</dbReference>
<reference evidence="3 4" key="1">
    <citation type="journal article" date="2016" name="Nature">
        <title>Redefining the invertebrate RNA virosphere.</title>
        <authorList>
            <person name="Shi M."/>
            <person name="Lin X.D."/>
            <person name="Tian J.H."/>
            <person name="Chen L.J."/>
            <person name="Chen X."/>
            <person name="Li C.X."/>
            <person name="Qin X.C."/>
            <person name="Li J."/>
            <person name="Cao J.P."/>
            <person name="Eden J.S."/>
            <person name="Buchmann J."/>
            <person name="Wang W."/>
            <person name="Xu J."/>
            <person name="Holmes E.C."/>
            <person name="Zhang Y.Z."/>
        </authorList>
    </citation>
    <scope>NUCLEOTIDE SEQUENCE [LARGE SCALE GENOMIC DNA]</scope>
    <source>
        <strain evidence="3 4">BHJJX25971</strain>
    </source>
</reference>
<name>A0A1L3KIT9_9NIDO</name>
<feature type="compositionally biased region" description="Polar residues" evidence="1">
    <location>
        <begin position="111"/>
        <end position="120"/>
    </location>
</feature>
<dbReference type="GeneID" id="30745585"/>
<keyword evidence="4" id="KW-1185">Reference proteome</keyword>
<feature type="region of interest" description="Disordered" evidence="1">
    <location>
        <begin position="106"/>
        <end position="127"/>
    </location>
</feature>
<evidence type="ECO:0000256" key="2">
    <source>
        <dbReference type="SAM" id="Phobius"/>
    </source>
</evidence>